<dbReference type="InterPro" id="IPR007052">
    <property type="entry name" value="CS_dom"/>
</dbReference>
<gene>
    <name evidence="5" type="primary">hspA</name>
    <name evidence="5" type="ORF">ABG79_00732</name>
</gene>
<keyword evidence="6" id="KW-1185">Reference proteome</keyword>
<evidence type="ECO:0000313" key="5">
    <source>
        <dbReference type="EMBL" id="KRQ87394.1"/>
    </source>
</evidence>
<evidence type="ECO:0000259" key="4">
    <source>
        <dbReference type="PROSITE" id="PS51203"/>
    </source>
</evidence>
<dbReference type="InterPro" id="IPR031107">
    <property type="entry name" value="Small_HSP"/>
</dbReference>
<feature type="domain" description="CS" evidence="4">
    <location>
        <begin position="29"/>
        <end position="137"/>
    </location>
</feature>
<dbReference type="STRING" id="908809.ABG79_00732"/>
<dbReference type="InterPro" id="IPR008978">
    <property type="entry name" value="HSP20-like_chaperone"/>
</dbReference>
<dbReference type="AlphaFoldDB" id="A0A0R3K386"/>
<protein>
    <submittedName>
        <fullName evidence="5">Spore protein SP21</fullName>
    </submittedName>
</protein>
<dbReference type="PROSITE" id="PS51203">
    <property type="entry name" value="CS"/>
    <property type="match status" value="1"/>
</dbReference>
<reference evidence="5 6" key="1">
    <citation type="submission" date="2015-09" db="EMBL/GenBank/DDBJ databases">
        <title>Draft genome sequence of a Caloramator mitchellensis, a moderate thermophile from the Great Artesian Basin of Australia.</title>
        <authorList>
            <person name="Patel B.K."/>
        </authorList>
    </citation>
    <scope>NUCLEOTIDE SEQUENCE [LARGE SCALE GENOMIC DNA]</scope>
    <source>
        <strain evidence="5 6">VF08</strain>
    </source>
</reference>
<proteinExistence type="inferred from homology"/>
<dbReference type="PANTHER" id="PTHR11527">
    <property type="entry name" value="HEAT-SHOCK PROTEIN 20 FAMILY MEMBER"/>
    <property type="match status" value="1"/>
</dbReference>
<evidence type="ECO:0000313" key="6">
    <source>
        <dbReference type="Proteomes" id="UP000052015"/>
    </source>
</evidence>
<dbReference type="RefSeq" id="WP_057977223.1">
    <property type="nucleotide sequence ID" value="NZ_LKHP01000003.1"/>
</dbReference>
<comment type="similarity">
    <text evidence="1 2">Belongs to the small heat shock protein (HSP20) family.</text>
</comment>
<dbReference type="InterPro" id="IPR002068">
    <property type="entry name" value="A-crystallin/Hsp20_dom"/>
</dbReference>
<organism evidence="5 6">
    <name type="scientific">Caloramator mitchellensis</name>
    <dbReference type="NCBI Taxonomy" id="908809"/>
    <lineage>
        <taxon>Bacteria</taxon>
        <taxon>Bacillati</taxon>
        <taxon>Bacillota</taxon>
        <taxon>Clostridia</taxon>
        <taxon>Eubacteriales</taxon>
        <taxon>Clostridiaceae</taxon>
        <taxon>Caloramator</taxon>
    </lineage>
</organism>
<feature type="domain" description="SHSP" evidence="3">
    <location>
        <begin position="25"/>
        <end position="137"/>
    </location>
</feature>
<evidence type="ECO:0000259" key="3">
    <source>
        <dbReference type="PROSITE" id="PS01031"/>
    </source>
</evidence>
<evidence type="ECO:0000256" key="1">
    <source>
        <dbReference type="PROSITE-ProRule" id="PRU00285"/>
    </source>
</evidence>
<dbReference type="Gene3D" id="2.60.40.790">
    <property type="match status" value="1"/>
</dbReference>
<dbReference type="PROSITE" id="PS01031">
    <property type="entry name" value="SHSP"/>
    <property type="match status" value="1"/>
</dbReference>
<evidence type="ECO:0000256" key="2">
    <source>
        <dbReference type="RuleBase" id="RU003616"/>
    </source>
</evidence>
<accession>A0A0R3K386</accession>
<sequence>MSLIPFNPFNDLERLRRDVDDVFKSIEFYERPRVDVFETENEVKVVADIPGISKEDLDITVYDDEVRISGEIRRTAEYNEESIRRSERYHGKFSRVISLPSEVKSEEAKADYKDGVLTLTIPKLHNKATKGKRIRLS</sequence>
<dbReference type="CDD" id="cd06464">
    <property type="entry name" value="ACD_sHsps-like"/>
    <property type="match status" value="1"/>
</dbReference>
<dbReference type="OrthoDB" id="9811615at2"/>
<comment type="caution">
    <text evidence="5">The sequence shown here is derived from an EMBL/GenBank/DDBJ whole genome shotgun (WGS) entry which is preliminary data.</text>
</comment>
<dbReference type="SUPFAM" id="SSF49764">
    <property type="entry name" value="HSP20-like chaperones"/>
    <property type="match status" value="1"/>
</dbReference>
<dbReference type="Proteomes" id="UP000052015">
    <property type="component" value="Unassembled WGS sequence"/>
</dbReference>
<name>A0A0R3K386_CALMK</name>
<dbReference type="Pfam" id="PF00011">
    <property type="entry name" value="HSP20"/>
    <property type="match status" value="1"/>
</dbReference>
<dbReference type="EMBL" id="LKHP01000003">
    <property type="protein sequence ID" value="KRQ87394.1"/>
    <property type="molecule type" value="Genomic_DNA"/>
</dbReference>